<feature type="non-terminal residue" evidence="1">
    <location>
        <position position="12"/>
    </location>
</feature>
<protein>
    <submittedName>
        <fullName evidence="1">Acyl-CoA Delta(11) desaturase</fullName>
    </submittedName>
</protein>
<reference evidence="1 2" key="1">
    <citation type="journal article" date="2019" name="Sci. Rep.">
        <title>Orb-weaving spider Araneus ventricosus genome elucidates the spidroin gene catalogue.</title>
        <authorList>
            <person name="Kono N."/>
            <person name="Nakamura H."/>
            <person name="Ohtoshi R."/>
            <person name="Moran D.A.P."/>
            <person name="Shinohara A."/>
            <person name="Yoshida Y."/>
            <person name="Fujiwara M."/>
            <person name="Mori M."/>
            <person name="Tomita M."/>
            <person name="Arakawa K."/>
        </authorList>
    </citation>
    <scope>NUCLEOTIDE SEQUENCE [LARGE SCALE GENOMIC DNA]</scope>
</reference>
<comment type="caution">
    <text evidence="1">The sequence shown here is derived from an EMBL/GenBank/DDBJ whole genome shotgun (WGS) entry which is preliminary data.</text>
</comment>
<organism evidence="1 2">
    <name type="scientific">Araneus ventricosus</name>
    <name type="common">Orbweaver spider</name>
    <name type="synonym">Epeira ventricosa</name>
    <dbReference type="NCBI Taxonomy" id="182803"/>
    <lineage>
        <taxon>Eukaryota</taxon>
        <taxon>Metazoa</taxon>
        <taxon>Ecdysozoa</taxon>
        <taxon>Arthropoda</taxon>
        <taxon>Chelicerata</taxon>
        <taxon>Arachnida</taxon>
        <taxon>Araneae</taxon>
        <taxon>Araneomorphae</taxon>
        <taxon>Entelegynae</taxon>
        <taxon>Araneoidea</taxon>
        <taxon>Araneidae</taxon>
        <taxon>Araneus</taxon>
    </lineage>
</organism>
<keyword evidence="2" id="KW-1185">Reference proteome</keyword>
<dbReference type="Proteomes" id="UP000499080">
    <property type="component" value="Unassembled WGS sequence"/>
</dbReference>
<gene>
    <name evidence="1" type="primary">ACO11_0</name>
    <name evidence="1" type="ORF">AVEN_22527_1</name>
</gene>
<accession>A0A4Y2L8A9</accession>
<proteinExistence type="predicted"/>
<evidence type="ECO:0000313" key="1">
    <source>
        <dbReference type="EMBL" id="GBN10047.1"/>
    </source>
</evidence>
<sequence>DCLHHTPTERLL</sequence>
<evidence type="ECO:0000313" key="2">
    <source>
        <dbReference type="Proteomes" id="UP000499080"/>
    </source>
</evidence>
<feature type="non-terminal residue" evidence="1">
    <location>
        <position position="1"/>
    </location>
</feature>
<name>A0A4Y2L8A9_ARAVE</name>
<dbReference type="EMBL" id="BGPR01005422">
    <property type="protein sequence ID" value="GBN10047.1"/>
    <property type="molecule type" value="Genomic_DNA"/>
</dbReference>